<evidence type="ECO:0000313" key="4">
    <source>
        <dbReference type="Proteomes" id="UP000015993"/>
    </source>
</evidence>
<dbReference type="EMBL" id="ACZK01000015">
    <property type="protein sequence ID" value="EHG23266.1"/>
    <property type="molecule type" value="Genomic_DNA"/>
</dbReference>
<keyword evidence="4" id="KW-1185">Reference proteome</keyword>
<dbReference type="InterPro" id="IPR052933">
    <property type="entry name" value="DNA_Protect_Modify"/>
</dbReference>
<dbReference type="Pfam" id="PF07669">
    <property type="entry name" value="Eco57I"/>
    <property type="match status" value="1"/>
</dbReference>
<evidence type="ECO:0000313" key="3">
    <source>
        <dbReference type="EMBL" id="EHG23266.1"/>
    </source>
</evidence>
<sequence>MASYNKKEHLRANIEAIKTVFALHREQRTATEEEMEVLRAYTGFGALKCILSPANTMEDIARWNKSELELFPLVMELHRIIRDNTASESQYKSYMQSLKNSVMTAFYTPAPVVREITTSLREAGIVPKRILDPSAGLGEFIRSFDGIAAEGHTIFGFEKDILTGQMLSALHPEDKIHIRGFEEIESKLGGYFDVVSSNIPFGDVAVFDPVFSKTDEPARKVARMSLHNYFFVKGVDMLREGGVLAFITSQGVMNAPTNEPVREWLMSHTRLISAVRLPNNLFSENAGTEVGSDLIVLQKQSGKTSLTEEELRFIKSEKRPSGVLFNTYLRSMSQIVHTEWKQDTDPYGKPAILFHHEGGAEGIATDMGKILRADLAKRLDEALYQKHISIQEQPKVTVSVSPEVKQGEPTLTPAASKEEQSHRKEVQPKEEQPTEQNRSSVTPQVQLLDLFGNVIPEEKPKRKAAAKLKSVVSPSIFSETSQSNDTALGLKDTGELWWQQDKEKGMQQRPYEGLWHEHLKEGSLLASDFQVGMLVLDMEDNRMFQPIDLPSQERQKMLLYIDLRDAYHALYDYEAERKVANESLRQNLNELYDRFVRQYGHLNDRKNHEQILMDAGGREILFLERKVDKETLKADIFRQPVSFSLHEVTEVSNAQEALSASLNKFGAVDIEYMLSLLPDISEEEMLFELHDRIYYNPLEGEYEIAEKFISGNVVAASERIGQYLLEHPEDTRAQASLQALKDAIPEPIPFVDLDFNFGERWIPVNLYSDYASYLFDTEVMIRYNSSADEYSVEARMHNANIWDRFCVRGQHRRYDGIALMKHALLNTTPDITKKIMVGDKEVKVRDTEAIQMANAKIDEIRNGFTDWLNEQSDEFKQRLEKLYNDTFNCFVRPQYDGSHQTFPNLNLKGLGIESLYDSQKDAVWMLKLNGGGICDHQVGAGKTLIMCTAAYEMKRLGLANKPMILALKANVQEIAQTFQTAYPNAKLLYPGKNDFTPDKRQRIFHDIKNNNWDCIVLTHDQFGMIPQSDEIQQKILQDELDSVEENLEVLRQQGRSISRAMEKGLVKRQMNLQAKLDEIKFKIENRKDDIVDFKTMGIDHLFVDESHTFKNLMFNTRHDRVAGLGNSEGSQRALNMLFAIRTIQERTGKDLGATFLSGTTISNSLTELYLLFKYLRPQALEAQNIKTFDAWAAIFAKKSVDYEFSVTNEIVQKERFRYFIKVPELAAFYAQITDHRTAQDIGIDRPEKREIMHNIPPTPEQEEFIAKLVEFAKTGNAELLGREKLSEREEKAKMLIATDMARKRFNKFISFR</sequence>
<feature type="region of interest" description="Disordered" evidence="1">
    <location>
        <begin position="395"/>
        <end position="443"/>
    </location>
</feature>
<dbReference type="eggNOG" id="COG0553">
    <property type="taxonomic scope" value="Bacteria"/>
</dbReference>
<dbReference type="InterPro" id="IPR011639">
    <property type="entry name" value="MethylTrfase_TaqI-like_dom"/>
</dbReference>
<feature type="domain" description="Type II methyltransferase M.TaqI-like" evidence="2">
    <location>
        <begin position="181"/>
        <end position="279"/>
    </location>
</feature>
<protein>
    <recommendedName>
        <fullName evidence="2">Type II methyltransferase M.TaqI-like domain-containing protein</fullName>
    </recommendedName>
</protein>
<dbReference type="eggNOG" id="COG0827">
    <property type="taxonomic scope" value="Bacteria"/>
</dbReference>
<feature type="compositionally biased region" description="Basic and acidic residues" evidence="1">
    <location>
        <begin position="416"/>
        <end position="432"/>
    </location>
</feature>
<dbReference type="SUPFAM" id="SSF52540">
    <property type="entry name" value="P-loop containing nucleoside triphosphate hydrolases"/>
    <property type="match status" value="1"/>
</dbReference>
<dbReference type="PRINTS" id="PR00507">
    <property type="entry name" value="N12N6MTFRASE"/>
</dbReference>
<reference evidence="3 4" key="1">
    <citation type="submission" date="2011-08" db="EMBL/GenBank/DDBJ databases">
        <title>The Genome Sequence of Prevotella sp. oral taxon 302 str. F0323.</title>
        <authorList>
            <consortium name="The Broad Institute Genome Sequencing Platform"/>
            <person name="Earl A."/>
            <person name="Ward D."/>
            <person name="Feldgarden M."/>
            <person name="Gevers D."/>
            <person name="Izard J."/>
            <person name="Blanton J.M."/>
            <person name="Baranova O.V."/>
            <person name="Tanner A.C."/>
            <person name="Dewhirst F.E."/>
            <person name="Young S.K."/>
            <person name="Zeng Q."/>
            <person name="Gargeya S."/>
            <person name="Fitzgerald M."/>
            <person name="Haas B."/>
            <person name="Abouelleil A."/>
            <person name="Alvarado L."/>
            <person name="Arachchi H.M."/>
            <person name="Berlin A."/>
            <person name="Brown A."/>
            <person name="Chapman S.B."/>
            <person name="Chen Z."/>
            <person name="Dunbar C."/>
            <person name="Freedman E."/>
            <person name="Gearin G."/>
            <person name="Gellesch M."/>
            <person name="Goldberg J."/>
            <person name="Griggs A."/>
            <person name="Gujja S."/>
            <person name="Heiman D."/>
            <person name="Howarth C."/>
            <person name="Larson L."/>
            <person name="Lui A."/>
            <person name="MacDonald P.J.P."/>
            <person name="Montmayeur A."/>
            <person name="Murphy C."/>
            <person name="Neiman D."/>
            <person name="Pearson M."/>
            <person name="Priest M."/>
            <person name="Roberts A."/>
            <person name="Saif S."/>
            <person name="Shea T."/>
            <person name="Shenoy N."/>
            <person name="Sisk P."/>
            <person name="Stolte C."/>
            <person name="Sykes S."/>
            <person name="Wortman J."/>
            <person name="Nusbaum C."/>
            <person name="Birren B."/>
        </authorList>
    </citation>
    <scope>NUCLEOTIDE SEQUENCE [LARGE SCALE GENOMIC DNA]</scope>
    <source>
        <strain evidence="3 4">F0323</strain>
    </source>
</reference>
<feature type="compositionally biased region" description="Polar residues" evidence="1">
    <location>
        <begin position="434"/>
        <end position="443"/>
    </location>
</feature>
<proteinExistence type="predicted"/>
<dbReference type="SUPFAM" id="SSF53335">
    <property type="entry name" value="S-adenosyl-L-methionine-dependent methyltransferases"/>
    <property type="match status" value="1"/>
</dbReference>
<dbReference type="Proteomes" id="UP000015993">
    <property type="component" value="Unassembled WGS sequence"/>
</dbReference>
<organism evidence="3 4">
    <name type="scientific">Alloprevotella rava F0323</name>
    <dbReference type="NCBI Taxonomy" id="679199"/>
    <lineage>
        <taxon>Bacteria</taxon>
        <taxon>Pseudomonadati</taxon>
        <taxon>Bacteroidota</taxon>
        <taxon>Bacteroidia</taxon>
        <taxon>Bacteroidales</taxon>
        <taxon>Prevotellaceae</taxon>
        <taxon>Alloprevotella</taxon>
    </lineage>
</organism>
<accession>G5GB01</accession>
<evidence type="ECO:0000256" key="1">
    <source>
        <dbReference type="SAM" id="MobiDB-lite"/>
    </source>
</evidence>
<dbReference type="GO" id="GO:0006304">
    <property type="term" value="P:DNA modification"/>
    <property type="evidence" value="ECO:0007669"/>
    <property type="project" value="InterPro"/>
</dbReference>
<dbReference type="HOGENOM" id="CLU_000181_9_0_10"/>
<comment type="caution">
    <text evidence="3">The sequence shown here is derived from an EMBL/GenBank/DDBJ whole genome shotgun (WGS) entry which is preliminary data.</text>
</comment>
<dbReference type="Gene3D" id="3.40.50.150">
    <property type="entry name" value="Vaccinia Virus protein VP39"/>
    <property type="match status" value="1"/>
</dbReference>
<dbReference type="eggNOG" id="COG4646">
    <property type="taxonomic scope" value="Bacteria"/>
</dbReference>
<dbReference type="Gene3D" id="3.40.50.300">
    <property type="entry name" value="P-loop containing nucleotide triphosphate hydrolases"/>
    <property type="match status" value="1"/>
</dbReference>
<dbReference type="PATRIC" id="fig|679199.3.peg.840"/>
<dbReference type="PANTHER" id="PTHR41313:SF1">
    <property type="entry name" value="DNA METHYLASE ADENINE-SPECIFIC DOMAIN-CONTAINING PROTEIN"/>
    <property type="match status" value="1"/>
</dbReference>
<name>G5GB01_9BACT</name>
<dbReference type="PANTHER" id="PTHR41313">
    <property type="entry name" value="ADENINE-SPECIFIC METHYLTRANSFERASE"/>
    <property type="match status" value="1"/>
</dbReference>
<gene>
    <name evidence="3" type="ORF">HMPREF9332_00776</name>
</gene>
<dbReference type="STRING" id="679199.HMPREF9332_00776"/>
<dbReference type="InterPro" id="IPR029063">
    <property type="entry name" value="SAM-dependent_MTases_sf"/>
</dbReference>
<evidence type="ECO:0000259" key="2">
    <source>
        <dbReference type="Pfam" id="PF07669"/>
    </source>
</evidence>
<dbReference type="InterPro" id="IPR027417">
    <property type="entry name" value="P-loop_NTPase"/>
</dbReference>
<dbReference type="GO" id="GO:0009007">
    <property type="term" value="F:site-specific DNA-methyltransferase (adenine-specific) activity"/>
    <property type="evidence" value="ECO:0007669"/>
    <property type="project" value="UniProtKB-EC"/>
</dbReference>
<dbReference type="CDD" id="cd02440">
    <property type="entry name" value="AdoMet_MTases"/>
    <property type="match status" value="1"/>
</dbReference>